<evidence type="ECO:0008006" key="3">
    <source>
        <dbReference type="Google" id="ProtNLM"/>
    </source>
</evidence>
<protein>
    <recommendedName>
        <fullName evidence="3">Ricin B lectin domain-containing protein</fullName>
    </recommendedName>
</protein>
<feature type="signal peptide" evidence="1">
    <location>
        <begin position="1"/>
        <end position="16"/>
    </location>
</feature>
<dbReference type="SUPFAM" id="SSF50370">
    <property type="entry name" value="Ricin B-like lectins"/>
    <property type="match status" value="1"/>
</dbReference>
<dbReference type="PROSITE" id="PS50231">
    <property type="entry name" value="RICIN_B_LECTIN"/>
    <property type="match status" value="1"/>
</dbReference>
<keyword evidence="1" id="KW-0732">Signal</keyword>
<dbReference type="EMBL" id="HBGW01028362">
    <property type="protein sequence ID" value="CAD9547661.1"/>
    <property type="molecule type" value="Transcribed_RNA"/>
</dbReference>
<feature type="chain" id="PRO_5031259458" description="Ricin B lectin domain-containing protein" evidence="1">
    <location>
        <begin position="17"/>
        <end position="957"/>
    </location>
</feature>
<organism evidence="2">
    <name type="scientific">Zooxanthella nutricula</name>
    <dbReference type="NCBI Taxonomy" id="1333877"/>
    <lineage>
        <taxon>Eukaryota</taxon>
        <taxon>Sar</taxon>
        <taxon>Alveolata</taxon>
        <taxon>Dinophyceae</taxon>
        <taxon>Peridiniales</taxon>
        <taxon>Peridiniales incertae sedis</taxon>
        <taxon>Zooxanthella</taxon>
    </lineage>
</organism>
<evidence type="ECO:0000256" key="1">
    <source>
        <dbReference type="SAM" id="SignalP"/>
    </source>
</evidence>
<reference evidence="2" key="1">
    <citation type="submission" date="2021-01" db="EMBL/GenBank/DDBJ databases">
        <authorList>
            <person name="Corre E."/>
            <person name="Pelletier E."/>
            <person name="Niang G."/>
            <person name="Scheremetjew M."/>
            <person name="Finn R."/>
            <person name="Kale V."/>
            <person name="Holt S."/>
            <person name="Cochrane G."/>
            <person name="Meng A."/>
            <person name="Brown T."/>
            <person name="Cohen L."/>
        </authorList>
    </citation>
    <scope>NUCLEOTIDE SEQUENCE</scope>
    <source>
        <strain evidence="2">RCC3387</strain>
    </source>
</reference>
<accession>A0A7S2JJ02</accession>
<proteinExistence type="predicted"/>
<evidence type="ECO:0000313" key="2">
    <source>
        <dbReference type="EMBL" id="CAD9547661.1"/>
    </source>
</evidence>
<dbReference type="InterPro" id="IPR035992">
    <property type="entry name" value="Ricin_B-like_lectins"/>
</dbReference>
<gene>
    <name evidence="2" type="ORF">BRAN1462_LOCUS18046</name>
</gene>
<sequence length="957" mass="105365">MGVTAALLAFVALAGAAPTWRLKVLPPMVDRVVRRWPRQVLGRLHHDPRIASDDPPDLRVLDLEEVNAWTHSFTCTAEGGENPKHGWSVWKKRWCCSEEPSAEGCHTDVIGTFHICNVRYSRLLTHYLVHKDLDEQVQDGLAAAATNDLHPRIPPGYDWARLPAGVTNVINMSLEEWGDRVGDAVVRFSIAAHEDQLPSVRRNLNPQVIKEKLDAHLHKVTDLVQVTAIGQKAHVCRVVLERQVQKLKCTCSGGTAVKGESCPAEGGEHCQSCSRGYDHVGQKCELYVCHCENGENATGADCNSNGGQGCGACKPGYHKDKTECLENECICHKGSGSRGRACWQDGAESCHNCTLGYHLDTDAFICKPNECNCHNGKKVAPGDQRCVKNGGQACDSCDGSAHTSNDTEHLCVPNECTCTNGTAAVGLLCAEEREHCVACAAGLMLRPDGTCRQDMKNCTCLHGTPVPDEKCPQNGANVCDPEKNCTKGYSLSADQTQCVLDSVCRCENGYGDSSPEKPCTQSEYRCESCYKGYTFSREHKNCSHKDNQCTCEEGGTAALGKECQEEGALVCQSCFVGYHFVASVEPTTQRLKVLCEPNVCKCAHGENATKNSTTECRIDGAEMCVSCHDGYHRDVDLACVESQCTCQNGVGKRGKECWNNDTRHAEMGCESCHDGYHLADASGGVKECRLDSSTTKPMYVCTSEASGYKNRFIGWSRVKKHWCCQNERVGCGFKMTQQQACKDTVLGGLSKRSCLQVGCCQFHDTAHCIPEGDPFETCGGKQIALQSTWGDDEDAKDRMCLSAYEPHRPWGRVFLMRCNPHEPKFDWKRIKVGSDTVQLRNENTPGLCLEHGEEDDDRPDWVRAKVYMMTCQESGSVQSNQTWKFLEDDGNKTFGRYQAVASQDQCLKKGAESRAWNGVIIRKLQDYAEAFELTLGNCSEADANATFVNDLMFSVPQ</sequence>
<name>A0A7S2JJ02_9DINO</name>
<dbReference type="AlphaFoldDB" id="A0A7S2JJ02"/>